<protein>
    <submittedName>
        <fullName evidence="2">Uncharacterized protein</fullName>
    </submittedName>
</protein>
<dbReference type="HOGENOM" id="CLU_149505_0_0_1"/>
<reference evidence="2 3" key="1">
    <citation type="submission" date="2014-04" db="EMBL/GenBank/DDBJ databases">
        <authorList>
            <consortium name="DOE Joint Genome Institute"/>
            <person name="Kuo A."/>
            <person name="Tarkka M."/>
            <person name="Buscot F."/>
            <person name="Kohler A."/>
            <person name="Nagy L.G."/>
            <person name="Floudas D."/>
            <person name="Copeland A."/>
            <person name="Barry K.W."/>
            <person name="Cichocki N."/>
            <person name="Veneault-Fourrey C."/>
            <person name="LaButti K."/>
            <person name="Lindquist E.A."/>
            <person name="Lipzen A."/>
            <person name="Lundell T."/>
            <person name="Morin E."/>
            <person name="Murat C."/>
            <person name="Sun H."/>
            <person name="Tunlid A."/>
            <person name="Henrissat B."/>
            <person name="Grigoriev I.V."/>
            <person name="Hibbett D.S."/>
            <person name="Martin F."/>
            <person name="Nordberg H.P."/>
            <person name="Cantor M.N."/>
            <person name="Hua S.X."/>
        </authorList>
    </citation>
    <scope>NUCLEOTIDE SEQUENCE [LARGE SCALE GENOMIC DNA]</scope>
    <source>
        <strain evidence="2 3">F 1598</strain>
    </source>
</reference>
<dbReference type="InParanoid" id="A0A0C3CPT6"/>
<dbReference type="Proteomes" id="UP000054166">
    <property type="component" value="Unassembled WGS sequence"/>
</dbReference>
<proteinExistence type="predicted"/>
<reference evidence="3" key="2">
    <citation type="submission" date="2015-01" db="EMBL/GenBank/DDBJ databases">
        <title>Evolutionary Origins and Diversification of the Mycorrhizal Mutualists.</title>
        <authorList>
            <consortium name="DOE Joint Genome Institute"/>
            <consortium name="Mycorrhizal Genomics Consortium"/>
            <person name="Kohler A."/>
            <person name="Kuo A."/>
            <person name="Nagy L.G."/>
            <person name="Floudas D."/>
            <person name="Copeland A."/>
            <person name="Barry K.W."/>
            <person name="Cichocki N."/>
            <person name="Veneault-Fourrey C."/>
            <person name="LaButti K."/>
            <person name="Lindquist E.A."/>
            <person name="Lipzen A."/>
            <person name="Lundell T."/>
            <person name="Morin E."/>
            <person name="Murat C."/>
            <person name="Riley R."/>
            <person name="Ohm R."/>
            <person name="Sun H."/>
            <person name="Tunlid A."/>
            <person name="Henrissat B."/>
            <person name="Grigoriev I.V."/>
            <person name="Hibbett D.S."/>
            <person name="Martin F."/>
        </authorList>
    </citation>
    <scope>NUCLEOTIDE SEQUENCE [LARGE SCALE GENOMIC DNA]</scope>
    <source>
        <strain evidence="3">F 1598</strain>
    </source>
</reference>
<evidence type="ECO:0000256" key="1">
    <source>
        <dbReference type="SAM" id="SignalP"/>
    </source>
</evidence>
<evidence type="ECO:0000313" key="2">
    <source>
        <dbReference type="EMBL" id="KIM91687.1"/>
    </source>
</evidence>
<dbReference type="OrthoDB" id="2748218at2759"/>
<evidence type="ECO:0000313" key="3">
    <source>
        <dbReference type="Proteomes" id="UP000054166"/>
    </source>
</evidence>
<name>A0A0C3CPT6_PILCF</name>
<dbReference type="EMBL" id="KN832971">
    <property type="protein sequence ID" value="KIM91687.1"/>
    <property type="molecule type" value="Genomic_DNA"/>
</dbReference>
<dbReference type="AlphaFoldDB" id="A0A0C3CPT6"/>
<accession>A0A0C3CPT6</accession>
<keyword evidence="1" id="KW-0732">Signal</keyword>
<feature type="signal peptide" evidence="1">
    <location>
        <begin position="1"/>
        <end position="23"/>
    </location>
</feature>
<organism evidence="2 3">
    <name type="scientific">Piloderma croceum (strain F 1598)</name>
    <dbReference type="NCBI Taxonomy" id="765440"/>
    <lineage>
        <taxon>Eukaryota</taxon>
        <taxon>Fungi</taxon>
        <taxon>Dikarya</taxon>
        <taxon>Basidiomycota</taxon>
        <taxon>Agaricomycotina</taxon>
        <taxon>Agaricomycetes</taxon>
        <taxon>Agaricomycetidae</taxon>
        <taxon>Atheliales</taxon>
        <taxon>Atheliaceae</taxon>
        <taxon>Piloderma</taxon>
    </lineage>
</organism>
<keyword evidence="3" id="KW-1185">Reference proteome</keyword>
<gene>
    <name evidence="2" type="ORF">PILCRDRAFT_810969</name>
</gene>
<sequence length="118" mass="13206">MTLYYLSLNKAVLLLFPSGDASSEPHVVQVIIKTSSTPTVGVLTSFFLAQSDITKIIESLVGTHLTTPVPREVVLEGRGYNIRGRRQEWKYGKGLKLAWGDQQVNTGDDKWVFFFETT</sequence>
<feature type="chain" id="PRO_5002162752" evidence="1">
    <location>
        <begin position="24"/>
        <end position="118"/>
    </location>
</feature>